<evidence type="ECO:0000256" key="1">
    <source>
        <dbReference type="SAM" id="MobiDB-lite"/>
    </source>
</evidence>
<feature type="region of interest" description="Disordered" evidence="1">
    <location>
        <begin position="135"/>
        <end position="154"/>
    </location>
</feature>
<evidence type="ECO:0000313" key="2">
    <source>
        <dbReference type="EMBL" id="KAJ8934165.1"/>
    </source>
</evidence>
<dbReference type="Proteomes" id="UP001162156">
    <property type="component" value="Unassembled WGS sequence"/>
</dbReference>
<keyword evidence="3" id="KW-1185">Reference proteome</keyword>
<dbReference type="AlphaFoldDB" id="A0AAV8X5H3"/>
<organism evidence="2 3">
    <name type="scientific">Rhamnusium bicolor</name>
    <dbReference type="NCBI Taxonomy" id="1586634"/>
    <lineage>
        <taxon>Eukaryota</taxon>
        <taxon>Metazoa</taxon>
        <taxon>Ecdysozoa</taxon>
        <taxon>Arthropoda</taxon>
        <taxon>Hexapoda</taxon>
        <taxon>Insecta</taxon>
        <taxon>Pterygota</taxon>
        <taxon>Neoptera</taxon>
        <taxon>Endopterygota</taxon>
        <taxon>Coleoptera</taxon>
        <taxon>Polyphaga</taxon>
        <taxon>Cucujiformia</taxon>
        <taxon>Chrysomeloidea</taxon>
        <taxon>Cerambycidae</taxon>
        <taxon>Lepturinae</taxon>
        <taxon>Rhagiini</taxon>
        <taxon>Rhamnusium</taxon>
    </lineage>
</organism>
<sequence>MFPDNLSKLPKTPYHLENMLQHVLLMTEVGMDLKERYISGEKYICYLKTILSGADKAISALHYISKSSLEEGKRLIKCLEETEMPINIKNEYDKLLTIIDKQLNELEMKNLDGTVENLDIALISEKIKYLESRQKNSENNLLPPNSSSNKSVKADIDEKYPENLSRESLIDLNAVNLPTVPEDIFSSFSSNKPTRSSSLSSLKSMRKIKLFLQKAESSDDEDSSDNDDRDFPKLIYVSLNVFLGVPILE</sequence>
<gene>
    <name evidence="2" type="ORF">NQ314_013547</name>
</gene>
<evidence type="ECO:0000313" key="3">
    <source>
        <dbReference type="Proteomes" id="UP001162156"/>
    </source>
</evidence>
<proteinExistence type="predicted"/>
<comment type="caution">
    <text evidence="2">The sequence shown here is derived from an EMBL/GenBank/DDBJ whole genome shotgun (WGS) entry which is preliminary data.</text>
</comment>
<dbReference type="EMBL" id="JANEYF010003762">
    <property type="protein sequence ID" value="KAJ8934165.1"/>
    <property type="molecule type" value="Genomic_DNA"/>
</dbReference>
<name>A0AAV8X5H3_9CUCU</name>
<reference evidence="2" key="1">
    <citation type="journal article" date="2023" name="Insect Mol. Biol.">
        <title>Genome sequencing provides insights into the evolution of gene families encoding plant cell wall-degrading enzymes in longhorned beetles.</title>
        <authorList>
            <person name="Shin N.R."/>
            <person name="Okamura Y."/>
            <person name="Kirsch R."/>
            <person name="Pauchet Y."/>
        </authorList>
    </citation>
    <scope>NUCLEOTIDE SEQUENCE</scope>
    <source>
        <strain evidence="2">RBIC_L_NR</strain>
    </source>
</reference>
<feature type="compositionally biased region" description="Low complexity" evidence="1">
    <location>
        <begin position="137"/>
        <end position="151"/>
    </location>
</feature>
<protein>
    <submittedName>
        <fullName evidence="2">Uncharacterized protein</fullName>
    </submittedName>
</protein>
<accession>A0AAV8X5H3</accession>